<evidence type="ECO:0000256" key="1">
    <source>
        <dbReference type="ARBA" id="ARBA00022614"/>
    </source>
</evidence>
<keyword evidence="2" id="KW-0732">Signal</keyword>
<feature type="compositionally biased region" description="Polar residues" evidence="5">
    <location>
        <begin position="513"/>
        <end position="523"/>
    </location>
</feature>
<keyword evidence="3" id="KW-0677">Repeat</keyword>
<dbReference type="PROSITE" id="PS50835">
    <property type="entry name" value="IG_LIKE"/>
    <property type="match status" value="2"/>
</dbReference>
<feature type="compositionally biased region" description="Polar residues" evidence="5">
    <location>
        <begin position="577"/>
        <end position="588"/>
    </location>
</feature>
<dbReference type="SUPFAM" id="SSF48726">
    <property type="entry name" value="Immunoglobulin"/>
    <property type="match status" value="2"/>
</dbReference>
<dbReference type="GeneID" id="109477518"/>
<dbReference type="Gene3D" id="3.80.10.10">
    <property type="entry name" value="Ribonuclease Inhibitor"/>
    <property type="match status" value="1"/>
</dbReference>
<accession>A0A6P4ZCG9</accession>
<dbReference type="SMART" id="SM00408">
    <property type="entry name" value="IGc2"/>
    <property type="match status" value="2"/>
</dbReference>
<dbReference type="InterPro" id="IPR032675">
    <property type="entry name" value="LRR_dom_sf"/>
</dbReference>
<evidence type="ECO:0000256" key="6">
    <source>
        <dbReference type="SAM" id="Phobius"/>
    </source>
</evidence>
<protein>
    <submittedName>
        <fullName evidence="9">Leucine-rich repeat and fibronectin type-III domain-containing protein 5-like</fullName>
    </submittedName>
</protein>
<feature type="domain" description="Ig-like" evidence="7">
    <location>
        <begin position="76"/>
        <end position="152"/>
    </location>
</feature>
<organism evidence="8 9">
    <name type="scientific">Branchiostoma belcheri</name>
    <name type="common">Amphioxus</name>
    <dbReference type="NCBI Taxonomy" id="7741"/>
    <lineage>
        <taxon>Eukaryota</taxon>
        <taxon>Metazoa</taxon>
        <taxon>Chordata</taxon>
        <taxon>Cephalochordata</taxon>
        <taxon>Leptocardii</taxon>
        <taxon>Amphioxiformes</taxon>
        <taxon>Branchiostomatidae</taxon>
        <taxon>Branchiostoma</taxon>
    </lineage>
</organism>
<dbReference type="InterPro" id="IPR013783">
    <property type="entry name" value="Ig-like_fold"/>
</dbReference>
<proteinExistence type="predicted"/>
<dbReference type="Gene3D" id="2.60.40.10">
    <property type="entry name" value="Immunoglobulins"/>
    <property type="match status" value="2"/>
</dbReference>
<dbReference type="InterPro" id="IPR003598">
    <property type="entry name" value="Ig_sub2"/>
</dbReference>
<keyword evidence="1" id="KW-0433">Leucine-rich repeat</keyword>
<dbReference type="PANTHER" id="PTHR45842:SF12">
    <property type="entry name" value="KEKKON 5, ISOFORM A"/>
    <property type="match status" value="1"/>
</dbReference>
<keyword evidence="8" id="KW-1185">Reference proteome</keyword>
<name>A0A6P4ZCG9_BRABE</name>
<dbReference type="InterPro" id="IPR003599">
    <property type="entry name" value="Ig_sub"/>
</dbReference>
<dbReference type="InterPro" id="IPR000483">
    <property type="entry name" value="Cys-rich_flank_reg_C"/>
</dbReference>
<feature type="transmembrane region" description="Helical" evidence="6">
    <location>
        <begin position="289"/>
        <end position="316"/>
    </location>
</feature>
<evidence type="ECO:0000256" key="4">
    <source>
        <dbReference type="ARBA" id="ARBA00023180"/>
    </source>
</evidence>
<keyword evidence="4" id="KW-0325">Glycoprotein</keyword>
<keyword evidence="6" id="KW-0812">Transmembrane</keyword>
<dbReference type="RefSeq" id="XP_019634363.1">
    <property type="nucleotide sequence ID" value="XM_019778804.1"/>
</dbReference>
<dbReference type="Pfam" id="PF13927">
    <property type="entry name" value="Ig_3"/>
    <property type="match status" value="2"/>
</dbReference>
<feature type="domain" description="Ig-like" evidence="7">
    <location>
        <begin position="172"/>
        <end position="266"/>
    </location>
</feature>
<feature type="compositionally biased region" description="Polar residues" evidence="5">
    <location>
        <begin position="394"/>
        <end position="422"/>
    </location>
</feature>
<evidence type="ECO:0000313" key="8">
    <source>
        <dbReference type="Proteomes" id="UP000515135"/>
    </source>
</evidence>
<dbReference type="InterPro" id="IPR007110">
    <property type="entry name" value="Ig-like_dom"/>
</dbReference>
<evidence type="ECO:0000259" key="7">
    <source>
        <dbReference type="PROSITE" id="PS50835"/>
    </source>
</evidence>
<feature type="compositionally biased region" description="Polar residues" evidence="5">
    <location>
        <begin position="349"/>
        <end position="358"/>
    </location>
</feature>
<dbReference type="AlphaFoldDB" id="A0A6P4ZCG9"/>
<dbReference type="SMART" id="SM00082">
    <property type="entry name" value="LRRCT"/>
    <property type="match status" value="1"/>
</dbReference>
<reference evidence="9" key="1">
    <citation type="submission" date="2025-08" db="UniProtKB">
        <authorList>
            <consortium name="RefSeq"/>
        </authorList>
    </citation>
    <scope>IDENTIFICATION</scope>
    <source>
        <tissue evidence="9">Gonad</tissue>
    </source>
</reference>
<feature type="compositionally biased region" description="Polar residues" evidence="5">
    <location>
        <begin position="431"/>
        <end position="446"/>
    </location>
</feature>
<evidence type="ECO:0000256" key="5">
    <source>
        <dbReference type="SAM" id="MobiDB-lite"/>
    </source>
</evidence>
<evidence type="ECO:0000313" key="9">
    <source>
        <dbReference type="RefSeq" id="XP_019634363.1"/>
    </source>
</evidence>
<dbReference type="InterPro" id="IPR036179">
    <property type="entry name" value="Ig-like_dom_sf"/>
</dbReference>
<dbReference type="SUPFAM" id="SSF52058">
    <property type="entry name" value="L domain-like"/>
    <property type="match status" value="1"/>
</dbReference>
<keyword evidence="6" id="KW-1133">Transmembrane helix</keyword>
<feature type="compositionally biased region" description="Polar residues" evidence="5">
    <location>
        <begin position="630"/>
        <end position="642"/>
    </location>
</feature>
<dbReference type="Proteomes" id="UP000515135">
    <property type="component" value="Unplaced"/>
</dbReference>
<feature type="region of interest" description="Disordered" evidence="5">
    <location>
        <begin position="342"/>
        <end position="653"/>
    </location>
</feature>
<evidence type="ECO:0000256" key="3">
    <source>
        <dbReference type="ARBA" id="ARBA00022737"/>
    </source>
</evidence>
<evidence type="ECO:0000256" key="2">
    <source>
        <dbReference type="ARBA" id="ARBA00022729"/>
    </source>
</evidence>
<sequence length="653" mass="70489">MTTLPSIAYDILSSIDHLSMYDNPWQCDCRMVDFRLKMTGSNLFENDITCSQPNNFYGQKLIDINLEDLMSKCQEPTIVRFERVDNMTLYLGDTLHLVCEASGIPTPEITVTLPSGLIATVESVGRVTVWENGTIIVRNVTAVDAGLYACVAVSPMGTTDAILYVNMVYEEPAIVRFEQRDSTSNPLIEGETLYLVCEASGIPTPDITVILPSGLIATVESVGRVTVYLNGTIAIRNVTAADAGLYTCIARNLANSTSATLVVDLNAVPMATTVLTPIVIMTSPPSPSFFLPVLLGATCGSAFGTAIIVAIILTVWCKRSSNQRPPEGPDSSVVLSNTNATTTTVNTNGQDLTGQAQPISPPLNVDNLLIVPHPDSPQSESDEDAQPPLRGTDSRQPGTSPSSDVTNPHLTQQPASSESDLSYTDVESPLRVTNSRQPDTSPSQDVTIPLLDMHVRRASSESEMYEDVETPPSDANPRQPDTSPSSDVQGPAVLESELYEDVEPSPTGAVLRQTVTSLSSDVTNPHLVPRPASSESESSYEDVEPPLSDSDPTQPDTRLSPSPEVSHPLLAPRPDSPQFQTYEDVQSPPSNPRQALEPHYSNNTSDEPSPLPTPHTANPGRQEKHAYQPLLTTRNQPDSGQDTPHPYQPLTRN</sequence>
<keyword evidence="6" id="KW-0472">Membrane</keyword>
<feature type="compositionally biased region" description="Polar residues" evidence="5">
    <location>
        <begin position="550"/>
        <end position="560"/>
    </location>
</feature>
<feature type="compositionally biased region" description="Polar residues" evidence="5">
    <location>
        <begin position="479"/>
        <end position="488"/>
    </location>
</feature>
<dbReference type="SMART" id="SM00409">
    <property type="entry name" value="IG"/>
    <property type="match status" value="2"/>
</dbReference>
<dbReference type="KEGG" id="bbel:109477518"/>
<dbReference type="OrthoDB" id="10062932at2759"/>
<gene>
    <name evidence="9" type="primary">LOC109477518</name>
</gene>
<dbReference type="PANTHER" id="PTHR45842">
    <property type="entry name" value="SYNAPTIC ADHESION-LIKE MOLECULE SALM"/>
    <property type="match status" value="1"/>
</dbReference>
<dbReference type="InterPro" id="IPR050467">
    <property type="entry name" value="LRFN"/>
</dbReference>